<dbReference type="Gene3D" id="1.10.10.10">
    <property type="entry name" value="Winged helix-like DNA-binding domain superfamily/Winged helix DNA-binding domain"/>
    <property type="match status" value="1"/>
</dbReference>
<dbReference type="PROSITE" id="PS50995">
    <property type="entry name" value="HTH_MARR_2"/>
    <property type="match status" value="1"/>
</dbReference>
<name>A0A6H0SCQ2_9MYCO</name>
<dbReference type="KEGG" id="mfre:EXE63_31615"/>
<dbReference type="AlphaFoldDB" id="A0A6H0SCQ2"/>
<dbReference type="InterPro" id="IPR036388">
    <property type="entry name" value="WH-like_DNA-bd_sf"/>
</dbReference>
<evidence type="ECO:0000259" key="1">
    <source>
        <dbReference type="PROSITE" id="PS50995"/>
    </source>
</evidence>
<dbReference type="InterPro" id="IPR036390">
    <property type="entry name" value="WH_DNA-bd_sf"/>
</dbReference>
<dbReference type="GO" id="GO:0006950">
    <property type="term" value="P:response to stress"/>
    <property type="evidence" value="ECO:0007669"/>
    <property type="project" value="TreeGrafter"/>
</dbReference>
<dbReference type="RefSeq" id="WP_168145231.1">
    <property type="nucleotide sequence ID" value="NZ_CP038799.1"/>
</dbReference>
<evidence type="ECO:0000313" key="3">
    <source>
        <dbReference type="Proteomes" id="UP000501849"/>
    </source>
</evidence>
<keyword evidence="3" id="KW-1185">Reference proteome</keyword>
<sequence>MTGTTGHDADDSIDAITDALLTASRLLVAISARSIADVDETLTIPQFRTLVILSNRGPVKLATLAGLLDVQPSTTGRMVERLVAAGLLDRRQNPDSRRELVVDLTARGREVVTAVTAVRRTALADVVAQMPRADRHGLVRALSAFTRAGGEPAASSHPDTIDRG</sequence>
<reference evidence="2 3" key="1">
    <citation type="submission" date="2019-04" db="EMBL/GenBank/DDBJ databases">
        <title>Draft, Whole-Genome Sequence of the Anthracene-degrading Mycobacterium frederiksbergense LB501T, Isolated from a Polycyclic Aromatic Hydrocarbon (PAH)-Contaminated Soil.</title>
        <authorList>
            <person name="Augelletti F."/>
        </authorList>
    </citation>
    <scope>NUCLEOTIDE SEQUENCE [LARGE SCALE GENOMIC DNA]</scope>
    <source>
        <strain evidence="2 3">LB 501T</strain>
    </source>
</reference>
<evidence type="ECO:0000313" key="2">
    <source>
        <dbReference type="EMBL" id="QIV84926.1"/>
    </source>
</evidence>
<organism evidence="2 3">
    <name type="scientific">Mycolicibacterium frederiksbergense</name>
    <dbReference type="NCBI Taxonomy" id="117567"/>
    <lineage>
        <taxon>Bacteria</taxon>
        <taxon>Bacillati</taxon>
        <taxon>Actinomycetota</taxon>
        <taxon>Actinomycetes</taxon>
        <taxon>Mycobacteriales</taxon>
        <taxon>Mycobacteriaceae</taxon>
        <taxon>Mycolicibacterium</taxon>
    </lineage>
</organism>
<dbReference type="SMART" id="SM00347">
    <property type="entry name" value="HTH_MARR"/>
    <property type="match status" value="1"/>
</dbReference>
<protein>
    <submittedName>
        <fullName evidence="2">MarR family transcriptional regulator</fullName>
    </submittedName>
</protein>
<dbReference type="Pfam" id="PF01047">
    <property type="entry name" value="MarR"/>
    <property type="match status" value="1"/>
</dbReference>
<dbReference type="PANTHER" id="PTHR33164">
    <property type="entry name" value="TRANSCRIPTIONAL REGULATOR, MARR FAMILY"/>
    <property type="match status" value="1"/>
</dbReference>
<accession>A0A6H0SCQ2</accession>
<dbReference type="EMBL" id="CP038799">
    <property type="protein sequence ID" value="QIV84926.1"/>
    <property type="molecule type" value="Genomic_DNA"/>
</dbReference>
<dbReference type="GO" id="GO:0003700">
    <property type="term" value="F:DNA-binding transcription factor activity"/>
    <property type="evidence" value="ECO:0007669"/>
    <property type="project" value="InterPro"/>
</dbReference>
<feature type="domain" description="HTH marR-type" evidence="1">
    <location>
        <begin position="13"/>
        <end position="147"/>
    </location>
</feature>
<gene>
    <name evidence="2" type="ORF">EXE63_31615</name>
</gene>
<dbReference type="InterPro" id="IPR000835">
    <property type="entry name" value="HTH_MarR-typ"/>
</dbReference>
<dbReference type="Proteomes" id="UP000501849">
    <property type="component" value="Chromosome"/>
</dbReference>
<dbReference type="InterPro" id="IPR039422">
    <property type="entry name" value="MarR/SlyA-like"/>
</dbReference>
<proteinExistence type="predicted"/>
<dbReference type="SUPFAM" id="SSF46785">
    <property type="entry name" value="Winged helix' DNA-binding domain"/>
    <property type="match status" value="1"/>
</dbReference>
<dbReference type="PANTHER" id="PTHR33164:SF94">
    <property type="entry name" value="TRANSCRIPTIONAL REGULATORY PROTEIN-RELATED"/>
    <property type="match status" value="1"/>
</dbReference>